<dbReference type="GeneID" id="20525422"/>
<evidence type="ECO:0000256" key="1">
    <source>
        <dbReference type="ARBA" id="ARBA00023235"/>
    </source>
</evidence>
<evidence type="ECO:0008006" key="4">
    <source>
        <dbReference type="Google" id="ProtNLM"/>
    </source>
</evidence>
<keyword evidence="3" id="KW-1185">Reference proteome</keyword>
<protein>
    <recommendedName>
        <fullName evidence="4">Ribulose-phosphate 3-epimerase</fullName>
    </recommendedName>
</protein>
<dbReference type="GO" id="GO:0016857">
    <property type="term" value="F:racemase and epimerase activity, acting on carbohydrates and derivatives"/>
    <property type="evidence" value="ECO:0007669"/>
    <property type="project" value="InterPro"/>
</dbReference>
<dbReference type="AlphaFoldDB" id="A0A058ZGQ8"/>
<sequence>MTSPTTSSSAPTAVDAPAGPGILVAPSVLAADLASLTSCSRRVLDAGADWLHLDIMDGHFVPNLTFGPPVIKSLSQAEGMSAAFFDCHLMVERPWLWVKDLAEARADMFTFHVETVLRPELDAGAAPAQVPVDLSNTPLEELDRKAASSRDFAAAVAAQVGLTTDSYFGSQEGACSALALHRQITSRGMRSGVALRPSTPLASILHLFDQIARDTEDPAAFPMVLVMTVQPGFGGQSFMDDQLARMRIIREYRTPAGTPVGRHIDIQVDGGITDQTVARSAAAGANVFVAGTFVFREADAAVPIARLRTLARESFAN</sequence>
<dbReference type="InterPro" id="IPR013785">
    <property type="entry name" value="Aldolase_TIM"/>
</dbReference>
<dbReference type="PROSITE" id="PS01086">
    <property type="entry name" value="RIBUL_P_3_EPIMER_2"/>
    <property type="match status" value="1"/>
</dbReference>
<name>A0A058ZGQ8_FONAL</name>
<dbReference type="SUPFAM" id="SSF51395">
    <property type="entry name" value="FMN-linked oxidoreductases"/>
    <property type="match status" value="1"/>
</dbReference>
<gene>
    <name evidence="2" type="ORF">H696_00697</name>
</gene>
<dbReference type="STRING" id="691883.A0A058ZGQ8"/>
<dbReference type="RefSeq" id="XP_009492852.1">
    <property type="nucleotide sequence ID" value="XM_009494577.1"/>
</dbReference>
<evidence type="ECO:0000313" key="3">
    <source>
        <dbReference type="Proteomes" id="UP000030693"/>
    </source>
</evidence>
<organism evidence="2">
    <name type="scientific">Fonticula alba</name>
    <name type="common">Slime mold</name>
    <dbReference type="NCBI Taxonomy" id="691883"/>
    <lineage>
        <taxon>Eukaryota</taxon>
        <taxon>Rotosphaerida</taxon>
        <taxon>Fonticulaceae</taxon>
        <taxon>Fonticula</taxon>
    </lineage>
</organism>
<dbReference type="OMA" id="IHRINEC"/>
<dbReference type="CDD" id="cd00429">
    <property type="entry name" value="RPE"/>
    <property type="match status" value="1"/>
</dbReference>
<accession>A0A058ZGQ8</accession>
<dbReference type="eggNOG" id="KOG3111">
    <property type="taxonomic scope" value="Eukaryota"/>
</dbReference>
<dbReference type="InterPro" id="IPR000056">
    <property type="entry name" value="Ribul_P_3_epim-like"/>
</dbReference>
<dbReference type="Pfam" id="PF00834">
    <property type="entry name" value="Ribul_P_3_epim"/>
    <property type="match status" value="2"/>
</dbReference>
<proteinExistence type="predicted"/>
<dbReference type="PANTHER" id="PTHR11749">
    <property type="entry name" value="RIBULOSE-5-PHOSPHATE-3-EPIMERASE"/>
    <property type="match status" value="1"/>
</dbReference>
<dbReference type="PROSITE" id="PS01085">
    <property type="entry name" value="RIBUL_P_3_EPIMER_1"/>
    <property type="match status" value="1"/>
</dbReference>
<reference evidence="2" key="1">
    <citation type="submission" date="2013-04" db="EMBL/GenBank/DDBJ databases">
        <title>The Genome Sequence of Fonticula alba ATCC 38817.</title>
        <authorList>
            <consortium name="The Broad Institute Genomics Platform"/>
            <person name="Russ C."/>
            <person name="Cuomo C."/>
            <person name="Burger G."/>
            <person name="Gray M.W."/>
            <person name="Holland P.W.H."/>
            <person name="King N."/>
            <person name="Lang F.B.F."/>
            <person name="Roger A.J."/>
            <person name="Ruiz-Trillo I."/>
            <person name="Brown M."/>
            <person name="Walker B."/>
            <person name="Young S."/>
            <person name="Zeng Q."/>
            <person name="Gargeya S."/>
            <person name="Fitzgerald M."/>
            <person name="Haas B."/>
            <person name="Abouelleil A."/>
            <person name="Allen A.W."/>
            <person name="Alvarado L."/>
            <person name="Arachchi H.M."/>
            <person name="Berlin A.M."/>
            <person name="Chapman S.B."/>
            <person name="Gainer-Dewar J."/>
            <person name="Goldberg J."/>
            <person name="Griggs A."/>
            <person name="Gujja S."/>
            <person name="Hansen M."/>
            <person name="Howarth C."/>
            <person name="Imamovic A."/>
            <person name="Ireland A."/>
            <person name="Larimer J."/>
            <person name="McCowan C."/>
            <person name="Murphy C."/>
            <person name="Pearson M."/>
            <person name="Poon T.W."/>
            <person name="Priest M."/>
            <person name="Roberts A."/>
            <person name="Saif S."/>
            <person name="Shea T."/>
            <person name="Sisk P."/>
            <person name="Sykes S."/>
            <person name="Wortman J."/>
            <person name="Nusbaum C."/>
            <person name="Birren B."/>
        </authorList>
    </citation>
    <scope>NUCLEOTIDE SEQUENCE [LARGE SCALE GENOMIC DNA]</scope>
    <source>
        <strain evidence="2">ATCC 38817</strain>
    </source>
</reference>
<keyword evidence="1" id="KW-0413">Isomerase</keyword>
<dbReference type="OrthoDB" id="1927044at2759"/>
<dbReference type="Proteomes" id="UP000030693">
    <property type="component" value="Unassembled WGS sequence"/>
</dbReference>
<dbReference type="GO" id="GO:0005975">
    <property type="term" value="P:carbohydrate metabolic process"/>
    <property type="evidence" value="ECO:0007669"/>
    <property type="project" value="InterPro"/>
</dbReference>
<evidence type="ECO:0000313" key="2">
    <source>
        <dbReference type="EMBL" id="KCV73151.1"/>
    </source>
</evidence>
<dbReference type="Gene3D" id="3.20.20.70">
    <property type="entry name" value="Aldolase class I"/>
    <property type="match status" value="1"/>
</dbReference>
<dbReference type="EMBL" id="KB932201">
    <property type="protein sequence ID" value="KCV73151.1"/>
    <property type="molecule type" value="Genomic_DNA"/>
</dbReference>